<dbReference type="Gene3D" id="3.40.50.300">
    <property type="entry name" value="P-loop containing nucleotide triphosphate hydrolases"/>
    <property type="match status" value="2"/>
</dbReference>
<dbReference type="InterPro" id="IPR016195">
    <property type="entry name" value="Pol/histidinol_Pase-like"/>
</dbReference>
<dbReference type="Pfam" id="PF13476">
    <property type="entry name" value="AAA_23"/>
    <property type="match status" value="1"/>
</dbReference>
<dbReference type="InterPro" id="IPR038729">
    <property type="entry name" value="Rad50/SbcC_AAA"/>
</dbReference>
<dbReference type="GO" id="GO:0016887">
    <property type="term" value="F:ATP hydrolysis activity"/>
    <property type="evidence" value="ECO:0007669"/>
    <property type="project" value="InterPro"/>
</dbReference>
<keyword evidence="1" id="KW-0175">Coiled coil</keyword>
<dbReference type="CDD" id="cd00267">
    <property type="entry name" value="ABC_ATPase"/>
    <property type="match status" value="1"/>
</dbReference>
<dbReference type="SUPFAM" id="SSF52540">
    <property type="entry name" value="P-loop containing nucleoside triphosphate hydrolases"/>
    <property type="match status" value="1"/>
</dbReference>
<reference evidence="3" key="1">
    <citation type="submission" date="2016-10" db="EMBL/GenBank/DDBJ databases">
        <title>Sequence of Gallionella enrichment culture.</title>
        <authorList>
            <person name="Poehlein A."/>
            <person name="Muehling M."/>
            <person name="Daniel R."/>
        </authorList>
    </citation>
    <scope>NUCLEOTIDE SEQUENCE</scope>
</reference>
<dbReference type="InterPro" id="IPR054787">
    <property type="entry name" value="TrlF_ATPase"/>
</dbReference>
<comment type="caution">
    <text evidence="3">The sequence shown here is derived from an EMBL/GenBank/DDBJ whole genome shotgun (WGS) entry which is preliminary data.</text>
</comment>
<proteinExistence type="predicted"/>
<accession>A0A1J5RCI1</accession>
<sequence length="890" mass="98516">MKSEAAIQPSYTVARFWRCALQVNPSGYQSKYRGTGHGLDEATYNQQLLDQCLAQGIKVVGIADHGSVDAVDGLRRVLEPHDIVVFPGFEIASSEKIHMVCLFPEGTTKDQLNRYLGRLDLTDVQDTVRPSRKTCLDLAQVIFDLGGFWYAAHMTGGNGLLRLNQDGGGLVHVWKNEALVKAGQIPGPLKDLPANYKDIVLNKNPDYQRGHPIALLNAKDVAKPEDLADPCASCWIKMTRPSFESFVTAFKDPDSRIRVGALPEAHYSRLENLRFHGGYLDGIAIELSAHLNAVIGGRGTGKSTLVECLRYALDAAPRAAAARRQHDEIVKANLGAGGRIELDVVSRALHGRRYLVSRRYGEPPVVKDDKGQVSTLHPRDLLPRIEIYGQNEIFELARDPASQTAILNRFLPGGTSLASELAAVAKRLAENREKLLASTRQKDDLQAQVARLPKLTEQVQQFRLLGLEGKLALVPQLERERQLSKRVNEEIGRVAEGLSALEDSLPDTAFLSDKALEGLPHAAILTAMRTTLDALNKDFGAQLAALRKLHSAAVATTGGQQAELKTKLDAESEALEKVFASLPAFAGKPGRDVGRAYQELLREIEAIRPSETRVTNVDKLLTELEGQRRNLLDEFYRLRDQRSDELRAAVKKLNRKLDGKLRLNLKIGGQRKALKEFLLQMPGLGEKKLAWIEQAGDDLTVPALVQAIRAGEEAIKTLTWDWGMQNSVVETLARLDRGLVLELEEIDLQDRILIELNIAHQGEVFKPLDQLSTGQQCTAILHLLLLENDDPLIMDQPEDNLDNAFIAERIVMQLRGAKTERQFLFATHNANIPVFGDAEWIGIFSASDSHAQMPVEAQGSIDVPAIRERVAEILEGGREAFSQRKEKYGF</sequence>
<evidence type="ECO:0000256" key="1">
    <source>
        <dbReference type="SAM" id="Coils"/>
    </source>
</evidence>
<name>A0A1J5RCI1_9ZZZZ</name>
<dbReference type="Gene3D" id="3.20.20.140">
    <property type="entry name" value="Metal-dependent hydrolases"/>
    <property type="match status" value="1"/>
</dbReference>
<dbReference type="AlphaFoldDB" id="A0A1J5RCI1"/>
<dbReference type="SUPFAM" id="SSF89550">
    <property type="entry name" value="PHP domain-like"/>
    <property type="match status" value="1"/>
</dbReference>
<protein>
    <recommendedName>
        <fullName evidence="2">Rad50/SbcC-type AAA domain-containing protein</fullName>
    </recommendedName>
</protein>
<organism evidence="3">
    <name type="scientific">mine drainage metagenome</name>
    <dbReference type="NCBI Taxonomy" id="410659"/>
    <lineage>
        <taxon>unclassified sequences</taxon>
        <taxon>metagenomes</taxon>
        <taxon>ecological metagenomes</taxon>
    </lineage>
</organism>
<feature type="coiled-coil region" evidence="1">
    <location>
        <begin position="614"/>
        <end position="641"/>
    </location>
</feature>
<evidence type="ECO:0000313" key="3">
    <source>
        <dbReference type="EMBL" id="OIQ93800.1"/>
    </source>
</evidence>
<dbReference type="NCBIfam" id="NF045780">
    <property type="entry name" value="TrlF_fam_ATP"/>
    <property type="match status" value="1"/>
</dbReference>
<gene>
    <name evidence="3" type="ORF">GALL_242880</name>
</gene>
<evidence type="ECO:0000259" key="2">
    <source>
        <dbReference type="Pfam" id="PF13476"/>
    </source>
</evidence>
<dbReference type="EMBL" id="MLJW01000200">
    <property type="protein sequence ID" value="OIQ93800.1"/>
    <property type="molecule type" value="Genomic_DNA"/>
</dbReference>
<dbReference type="GO" id="GO:0006302">
    <property type="term" value="P:double-strand break repair"/>
    <property type="evidence" value="ECO:0007669"/>
    <property type="project" value="InterPro"/>
</dbReference>
<dbReference type="InterPro" id="IPR027417">
    <property type="entry name" value="P-loop_NTPase"/>
</dbReference>
<feature type="domain" description="Rad50/SbcC-type AAA" evidence="2">
    <location>
        <begin position="270"/>
        <end position="337"/>
    </location>
</feature>